<sequence length="243" mass="28356">MLFKDLQSKALMLLEAIVLTRKSKPIFRLESEELLYFKEVEEELIRAASFDHILNVLLYLKKTEFLNTPELALQNQLLEEYLIVCMEMEAEKENTEQRKISTDNNPSLFDEISKTESPQFKQPMTSSQDTKASNQQPKRQRMTKEEKLQDIKSIILYQIQKGGFELGVLGSRHTVLVNERNYQVPKRIRLILGVLDRTDLNSTEKLDEIKNIQTSALSYQSGILFNRTQKSTNHFIINFNCNY</sequence>
<accession>A0A9Q6LI10</accession>
<organism evidence="3 4">
    <name type="scientific">Piscirickettsia salmonis</name>
    <dbReference type="NCBI Taxonomy" id="1238"/>
    <lineage>
        <taxon>Bacteria</taxon>
        <taxon>Pseudomonadati</taxon>
        <taxon>Pseudomonadota</taxon>
        <taxon>Gammaproteobacteria</taxon>
        <taxon>Thiotrichales</taxon>
        <taxon>Piscirickettsiaceae</taxon>
        <taxon>Piscirickettsia</taxon>
    </lineage>
</organism>
<dbReference type="RefSeq" id="WP_016212311.1">
    <property type="nucleotide sequence ID" value="NZ_CP013761.1"/>
</dbReference>
<feature type="compositionally biased region" description="Polar residues" evidence="2">
    <location>
        <begin position="115"/>
        <end position="137"/>
    </location>
</feature>
<feature type="coiled-coil region" evidence="1">
    <location>
        <begin position="78"/>
        <end position="105"/>
    </location>
</feature>
<evidence type="ECO:0000313" key="3">
    <source>
        <dbReference type="EMBL" id="QGO04488.1"/>
    </source>
</evidence>
<evidence type="ECO:0000256" key="1">
    <source>
        <dbReference type="SAM" id="Coils"/>
    </source>
</evidence>
<name>A0A9Q6LI10_PISSA</name>
<protein>
    <submittedName>
        <fullName evidence="3">Uncharacterized protein</fullName>
    </submittedName>
</protein>
<evidence type="ECO:0000313" key="4">
    <source>
        <dbReference type="Proteomes" id="UP000422232"/>
    </source>
</evidence>
<keyword evidence="1" id="KW-0175">Coiled coil</keyword>
<dbReference type="Proteomes" id="UP000422232">
    <property type="component" value="Chromosome"/>
</dbReference>
<reference evidence="3 4" key="1">
    <citation type="submission" date="2019-04" db="EMBL/GenBank/DDBJ databases">
        <title>Complete genome sequencing of Piscirickettsia salmonis strain Psal-009.</title>
        <authorList>
            <person name="Schober I."/>
            <person name="Bunk B."/>
            <person name="Sproer C."/>
            <person name="Carril G.P."/>
            <person name="Riedel T."/>
            <person name="Flores-Herrera P.A."/>
            <person name="Nourdin-Galindo G."/>
            <person name="Marshall S.H."/>
            <person name="Overmann J."/>
        </authorList>
    </citation>
    <scope>NUCLEOTIDE SEQUENCE [LARGE SCALE GENOMIC DNA]</scope>
    <source>
        <strain evidence="3 4">Psal-009</strain>
    </source>
</reference>
<proteinExistence type="predicted"/>
<gene>
    <name evidence="3" type="ORF">Psal009_00356</name>
</gene>
<evidence type="ECO:0000256" key="2">
    <source>
        <dbReference type="SAM" id="MobiDB-lite"/>
    </source>
</evidence>
<dbReference type="AlphaFoldDB" id="A0A9Q6LI10"/>
<feature type="region of interest" description="Disordered" evidence="2">
    <location>
        <begin position="115"/>
        <end position="146"/>
    </location>
</feature>
<keyword evidence="4" id="KW-1185">Reference proteome</keyword>
<dbReference type="EMBL" id="CP038908">
    <property type="protein sequence ID" value="QGO04488.1"/>
    <property type="molecule type" value="Genomic_DNA"/>
</dbReference>